<dbReference type="InterPro" id="IPR036250">
    <property type="entry name" value="AcylCo_DH-like_C"/>
</dbReference>
<comment type="caution">
    <text evidence="8">The sequence shown here is derived from an EMBL/GenBank/DDBJ whole genome shotgun (WGS) entry which is preliminary data.</text>
</comment>
<evidence type="ECO:0000256" key="3">
    <source>
        <dbReference type="ARBA" id="ARBA00022630"/>
    </source>
</evidence>
<dbReference type="SUPFAM" id="SSF56645">
    <property type="entry name" value="Acyl-CoA dehydrogenase NM domain-like"/>
    <property type="match status" value="1"/>
</dbReference>
<proteinExistence type="inferred from homology"/>
<feature type="region of interest" description="Disordered" evidence="5">
    <location>
        <begin position="1"/>
        <end position="27"/>
    </location>
</feature>
<dbReference type="InterPro" id="IPR009075">
    <property type="entry name" value="AcylCo_DH/oxidase_C"/>
</dbReference>
<dbReference type="PIRSF" id="PIRSF016578">
    <property type="entry name" value="HsaA"/>
    <property type="match status" value="1"/>
</dbReference>
<gene>
    <name evidence="8" type="ORF">GCM10025780_26160</name>
</gene>
<dbReference type="InterPro" id="IPR046373">
    <property type="entry name" value="Acyl-CoA_Oxase/DH_mid-dom_sf"/>
</dbReference>
<dbReference type="InterPro" id="IPR013786">
    <property type="entry name" value="AcylCoA_DH/ox_N"/>
</dbReference>
<dbReference type="Pfam" id="PF02771">
    <property type="entry name" value="Acyl-CoA_dh_N"/>
    <property type="match status" value="1"/>
</dbReference>
<dbReference type="InterPro" id="IPR037069">
    <property type="entry name" value="AcylCoA_DH/ox_N_sf"/>
</dbReference>
<dbReference type="InterPro" id="IPR009100">
    <property type="entry name" value="AcylCoA_DH/oxidase_NM_dom_sf"/>
</dbReference>
<sequence length="409" mass="43187">MAESTLADRDLASEERTPDTFSKPGTASFADRAREVAVVAARHADDVDRLSRFPQESLEALRATGLLAAAVPADLGGEDATMADLVEISRLLGEACSATGMVFAMHQIQVLMMTRHGADSATSRATLARVASHGSLLASATTELGIGGNTRTSGCSVEPLADDWVSLSKATPVISYGAQADVVLATARRTADSAASDQVVVICPSPQTSLTQTSDWNTLGFRGTCSAGFELRAEVPADHVMDVDFATISSQTMLPVSHVLWAAVWFGIATAAADRARAVVLAAARKTIGTLPPSATRLAELLTELSAFEALVDDATRTFEDHVEDPEVLTSVALTMRFNSLKITASESVIAITSKAMLIAGIAGYRLDSEVSVGRLLRDSYGTAVMVNNDRILGNNAQISLLQRKKAHR</sequence>
<dbReference type="PANTHER" id="PTHR43884:SF12">
    <property type="entry name" value="ISOVALERYL-COA DEHYDROGENASE, MITOCHONDRIAL-RELATED"/>
    <property type="match status" value="1"/>
</dbReference>
<evidence type="ECO:0000256" key="4">
    <source>
        <dbReference type="ARBA" id="ARBA00022827"/>
    </source>
</evidence>
<evidence type="ECO:0000259" key="6">
    <source>
        <dbReference type="Pfam" id="PF00441"/>
    </source>
</evidence>
<feature type="compositionally biased region" description="Basic and acidic residues" evidence="5">
    <location>
        <begin position="1"/>
        <end position="18"/>
    </location>
</feature>
<dbReference type="RefSeq" id="WP_345376344.1">
    <property type="nucleotide sequence ID" value="NZ_BAABLM010000005.1"/>
</dbReference>
<evidence type="ECO:0000256" key="2">
    <source>
        <dbReference type="ARBA" id="ARBA00009347"/>
    </source>
</evidence>
<dbReference type="SUPFAM" id="SSF47203">
    <property type="entry name" value="Acyl-CoA dehydrogenase C-terminal domain-like"/>
    <property type="match status" value="1"/>
</dbReference>
<reference evidence="9" key="1">
    <citation type="journal article" date="2019" name="Int. J. Syst. Evol. Microbiol.">
        <title>The Global Catalogue of Microorganisms (GCM) 10K type strain sequencing project: providing services to taxonomists for standard genome sequencing and annotation.</title>
        <authorList>
            <consortium name="The Broad Institute Genomics Platform"/>
            <consortium name="The Broad Institute Genome Sequencing Center for Infectious Disease"/>
            <person name="Wu L."/>
            <person name="Ma J."/>
        </authorList>
    </citation>
    <scope>NUCLEOTIDE SEQUENCE [LARGE SCALE GENOMIC DNA]</scope>
    <source>
        <strain evidence="9">JCM 18956</strain>
    </source>
</reference>
<keyword evidence="4" id="KW-0274">FAD</keyword>
<organism evidence="8 9">
    <name type="scientific">Frondihabitans cladoniiphilus</name>
    <dbReference type="NCBI Taxonomy" id="715785"/>
    <lineage>
        <taxon>Bacteria</taxon>
        <taxon>Bacillati</taxon>
        <taxon>Actinomycetota</taxon>
        <taxon>Actinomycetes</taxon>
        <taxon>Micrococcales</taxon>
        <taxon>Microbacteriaceae</taxon>
        <taxon>Frondihabitans</taxon>
    </lineage>
</organism>
<dbReference type="Gene3D" id="1.20.140.10">
    <property type="entry name" value="Butyryl-CoA Dehydrogenase, subunit A, domain 3"/>
    <property type="match status" value="1"/>
</dbReference>
<evidence type="ECO:0000259" key="7">
    <source>
        <dbReference type="Pfam" id="PF02771"/>
    </source>
</evidence>
<protein>
    <submittedName>
        <fullName evidence="8">Acyl-CoA dehydrogenase family protein</fullName>
    </submittedName>
</protein>
<dbReference type="PANTHER" id="PTHR43884">
    <property type="entry name" value="ACYL-COA DEHYDROGENASE"/>
    <property type="match status" value="1"/>
</dbReference>
<comment type="cofactor">
    <cofactor evidence="1">
        <name>FAD</name>
        <dbReference type="ChEBI" id="CHEBI:57692"/>
    </cofactor>
</comment>
<dbReference type="Proteomes" id="UP001501295">
    <property type="component" value="Unassembled WGS sequence"/>
</dbReference>
<accession>A0ABP8W680</accession>
<feature type="domain" description="Acyl-CoA dehydrogenase/oxidase C-terminal" evidence="6">
    <location>
        <begin position="252"/>
        <end position="381"/>
    </location>
</feature>
<keyword evidence="3" id="KW-0285">Flavoprotein</keyword>
<evidence type="ECO:0000256" key="1">
    <source>
        <dbReference type="ARBA" id="ARBA00001974"/>
    </source>
</evidence>
<dbReference type="Gene3D" id="1.10.540.10">
    <property type="entry name" value="Acyl-CoA dehydrogenase/oxidase, N-terminal domain"/>
    <property type="match status" value="1"/>
</dbReference>
<name>A0ABP8W680_9MICO</name>
<evidence type="ECO:0000313" key="8">
    <source>
        <dbReference type="EMBL" id="GAA4679828.1"/>
    </source>
</evidence>
<keyword evidence="9" id="KW-1185">Reference proteome</keyword>
<evidence type="ECO:0000256" key="5">
    <source>
        <dbReference type="SAM" id="MobiDB-lite"/>
    </source>
</evidence>
<dbReference type="Gene3D" id="2.40.110.10">
    <property type="entry name" value="Butyryl-CoA Dehydrogenase, subunit A, domain 2"/>
    <property type="match status" value="1"/>
</dbReference>
<comment type="similarity">
    <text evidence="2">Belongs to the acyl-CoA dehydrogenase family.</text>
</comment>
<feature type="domain" description="Acyl-CoA dehydrogenase/oxidase N-terminal" evidence="7">
    <location>
        <begin position="29"/>
        <end position="130"/>
    </location>
</feature>
<dbReference type="EMBL" id="BAABLM010000005">
    <property type="protein sequence ID" value="GAA4679828.1"/>
    <property type="molecule type" value="Genomic_DNA"/>
</dbReference>
<evidence type="ECO:0000313" key="9">
    <source>
        <dbReference type="Proteomes" id="UP001501295"/>
    </source>
</evidence>
<dbReference type="Pfam" id="PF00441">
    <property type="entry name" value="Acyl-CoA_dh_1"/>
    <property type="match status" value="1"/>
</dbReference>